<dbReference type="GO" id="GO:0005509">
    <property type="term" value="F:calcium ion binding"/>
    <property type="evidence" value="ECO:0007669"/>
    <property type="project" value="TreeGrafter"/>
</dbReference>
<feature type="domain" description="S100/CaBP-9k-type calcium binding subdomain" evidence="3">
    <location>
        <begin position="675"/>
        <end position="717"/>
    </location>
</feature>
<evidence type="ECO:0000259" key="3">
    <source>
        <dbReference type="SMART" id="SM01394"/>
    </source>
</evidence>
<dbReference type="Gene3D" id="1.10.238.10">
    <property type="entry name" value="EF-hand"/>
    <property type="match status" value="1"/>
</dbReference>
<dbReference type="PANTHER" id="PTHR11639:SF134">
    <property type="entry name" value="PROTEIN S100-A1-RELATED"/>
    <property type="match status" value="1"/>
</dbReference>
<reference evidence="4" key="3">
    <citation type="submission" date="2025-09" db="UniProtKB">
        <authorList>
            <consortium name="Ensembl"/>
        </authorList>
    </citation>
    <scope>IDENTIFICATION</scope>
</reference>
<name>A0A674GKQ1_TAEGU</name>
<protein>
    <submittedName>
        <fullName evidence="4">S100 calcium binding protein A1</fullName>
    </submittedName>
</protein>
<feature type="region of interest" description="Disordered" evidence="2">
    <location>
        <begin position="510"/>
        <end position="555"/>
    </location>
</feature>
<evidence type="ECO:0000313" key="4">
    <source>
        <dbReference type="Ensembl" id="ENSTGUP00000023403.1"/>
    </source>
</evidence>
<feature type="compositionally biased region" description="Low complexity" evidence="2">
    <location>
        <begin position="510"/>
        <end position="530"/>
    </location>
</feature>
<feature type="compositionally biased region" description="Low complexity" evidence="2">
    <location>
        <begin position="83"/>
        <end position="97"/>
    </location>
</feature>
<dbReference type="GeneTree" id="ENSGT00940000160475"/>
<evidence type="ECO:0000256" key="1">
    <source>
        <dbReference type="ARBA" id="ARBA00007323"/>
    </source>
</evidence>
<feature type="compositionally biased region" description="Basic and acidic residues" evidence="2">
    <location>
        <begin position="531"/>
        <end position="547"/>
    </location>
</feature>
<feature type="compositionally biased region" description="Polar residues" evidence="2">
    <location>
        <begin position="1"/>
        <end position="12"/>
    </location>
</feature>
<comment type="similarity">
    <text evidence="1">Belongs to the S-100 family.</text>
</comment>
<dbReference type="AlphaFoldDB" id="A0A674GKQ1"/>
<dbReference type="GO" id="GO:0048306">
    <property type="term" value="F:calcium-dependent protein binding"/>
    <property type="evidence" value="ECO:0007669"/>
    <property type="project" value="TreeGrafter"/>
</dbReference>
<feature type="region of interest" description="Disordered" evidence="2">
    <location>
        <begin position="269"/>
        <end position="324"/>
    </location>
</feature>
<accession>A0A674GKQ1</accession>
<dbReference type="InterPro" id="IPR013787">
    <property type="entry name" value="S100_Ca-bd_sub"/>
</dbReference>
<gene>
    <name evidence="4" type="primary">S100A1</name>
</gene>
<evidence type="ECO:0000313" key="5">
    <source>
        <dbReference type="Proteomes" id="UP000007754"/>
    </source>
</evidence>
<dbReference type="SUPFAM" id="SSF47473">
    <property type="entry name" value="EF-hand"/>
    <property type="match status" value="1"/>
</dbReference>
<dbReference type="GO" id="GO:0044548">
    <property type="term" value="F:S100 protein binding"/>
    <property type="evidence" value="ECO:0007669"/>
    <property type="project" value="TreeGrafter"/>
</dbReference>
<sequence length="784" mass="81272">MPTGHSLATSRASARPPNPPQVPKRCGVGASRLEAEESRASLPWGILGEAARGAGGSPRSIRGTDGAAASPSSQADPCPALPTPGAAKPAGGPGAAVSPVPRWCPRCPAAPCASCGSCTGPSCCSRLLARGSLSLSLSVSGGLSSAAGSGGLAGQGSQAQLSVGGSLPSSSAGTPPHPRAEGEEGAPGCGAGAAGTRPRRPRESRQGRAWERRAPRGDQPPVCRGAAGPLTCSTAVPGVRGLRRAGVLYRGGVSGSSVVQGGSFGSLARRQRGAGKRLLPGRTDGSRSERAVGTAPGPAARPEQRRDSGAEPWERGHSPGGMRCWMCHPPPPETLQRTGTDATELVATVASAASLPGISRAPPRPQPRLCPPRTPQRGRKVFVGRRVAPQKPDQNKGNLGMAPSLPGCPEPRSDPKPAPRGWAGPSTATTGEEEMGAQIRTPPPRTAAMLRLREISFICRTSAESPQRPRHFLPALSLRTALASSPISRQYSPNLSSSSLFTSSSLIFSSSEGTSCGQHPPGRLGRSPGPGERDGHGCKARGHREQPRGSGGPPGTPRCCCCCSPHLHQVGQLEPHQLLELSGRQRPLPALLGGEGEEHGDDALDGRLQLGQLARLARLGRGHGTGPAASPGLQGREPRAGRRLRVSQGGTLAPSQPSEGSAQPRDLAAAMGSQLEGAMETLINVFHHYSGKEGDKYKLSKKELKELLQSELGCFLEVTGTSLGCGALPFPVPRGNSGCPAPGLTLCPPRPKRTRGPWRRSCRTWMRTATGRWISRNSWSWWPP</sequence>
<keyword evidence="5" id="KW-1185">Reference proteome</keyword>
<dbReference type="Pfam" id="PF01023">
    <property type="entry name" value="S_100"/>
    <property type="match status" value="1"/>
</dbReference>
<dbReference type="OMA" id="EPWERGH"/>
<dbReference type="InParanoid" id="A0A674GKQ1"/>
<dbReference type="Proteomes" id="UP000007754">
    <property type="component" value="Chromosome 25"/>
</dbReference>
<dbReference type="PANTHER" id="PTHR11639">
    <property type="entry name" value="S100 CALCIUM-BINDING PROTEIN"/>
    <property type="match status" value="1"/>
</dbReference>
<feature type="region of interest" description="Disordered" evidence="2">
    <location>
        <begin position="354"/>
        <end position="444"/>
    </location>
</feature>
<dbReference type="Ensembl" id="ENSTGUT00000045544.1">
    <property type="protein sequence ID" value="ENSTGUP00000023403.1"/>
    <property type="gene ID" value="ENSTGUG00000023911.1"/>
</dbReference>
<feature type="region of interest" description="Disordered" evidence="2">
    <location>
        <begin position="1"/>
        <end position="97"/>
    </location>
</feature>
<feature type="compositionally biased region" description="Pro residues" evidence="2">
    <location>
        <begin position="362"/>
        <end position="374"/>
    </location>
</feature>
<feature type="region of interest" description="Disordered" evidence="2">
    <location>
        <begin position="620"/>
        <end position="667"/>
    </location>
</feature>
<evidence type="ECO:0000256" key="2">
    <source>
        <dbReference type="SAM" id="MobiDB-lite"/>
    </source>
</evidence>
<feature type="compositionally biased region" description="Polar residues" evidence="2">
    <location>
        <begin position="648"/>
        <end position="661"/>
    </location>
</feature>
<feature type="region of interest" description="Disordered" evidence="2">
    <location>
        <begin position="144"/>
        <end position="231"/>
    </location>
</feature>
<reference evidence="4" key="2">
    <citation type="submission" date="2025-08" db="UniProtKB">
        <authorList>
            <consortium name="Ensembl"/>
        </authorList>
    </citation>
    <scope>IDENTIFICATION</scope>
</reference>
<feature type="compositionally biased region" description="Basic and acidic residues" evidence="2">
    <location>
        <begin position="302"/>
        <end position="317"/>
    </location>
</feature>
<dbReference type="SMART" id="SM01394">
    <property type="entry name" value="S_100"/>
    <property type="match status" value="1"/>
</dbReference>
<proteinExistence type="inferred from homology"/>
<dbReference type="GO" id="GO:0016529">
    <property type="term" value="C:sarcoplasmic reticulum"/>
    <property type="evidence" value="ECO:0007669"/>
    <property type="project" value="TreeGrafter"/>
</dbReference>
<feature type="compositionally biased region" description="Basic and acidic residues" evidence="2">
    <location>
        <begin position="201"/>
        <end position="216"/>
    </location>
</feature>
<reference evidence="4 5" key="1">
    <citation type="journal article" date="2010" name="Nature">
        <title>The genome of a songbird.</title>
        <authorList>
            <person name="Warren W.C."/>
            <person name="Clayton D.F."/>
            <person name="Ellegren H."/>
            <person name="Arnold A.P."/>
            <person name="Hillier L.W."/>
            <person name="Kunstner A."/>
            <person name="Searle S."/>
            <person name="White S."/>
            <person name="Vilella A.J."/>
            <person name="Fairley S."/>
            <person name="Heger A."/>
            <person name="Kong L."/>
            <person name="Ponting C.P."/>
            <person name="Jarvis E.D."/>
            <person name="Mello C.V."/>
            <person name="Minx P."/>
            <person name="Lovell P."/>
            <person name="Velho T.A."/>
            <person name="Ferris M."/>
            <person name="Balakrishnan C.N."/>
            <person name="Sinha S."/>
            <person name="Blatti C."/>
            <person name="London S.E."/>
            <person name="Li Y."/>
            <person name="Lin Y.C."/>
            <person name="George J."/>
            <person name="Sweedler J."/>
            <person name="Southey B."/>
            <person name="Gunaratne P."/>
            <person name="Watson M."/>
            <person name="Nam K."/>
            <person name="Backstrom N."/>
            <person name="Smeds L."/>
            <person name="Nabholz B."/>
            <person name="Itoh Y."/>
            <person name="Whitney O."/>
            <person name="Pfenning A.R."/>
            <person name="Howard J."/>
            <person name="Volker M."/>
            <person name="Skinner B.M."/>
            <person name="Griffin D.K."/>
            <person name="Ye L."/>
            <person name="McLaren W.M."/>
            <person name="Flicek P."/>
            <person name="Quesada V."/>
            <person name="Velasco G."/>
            <person name="Lopez-Otin C."/>
            <person name="Puente X.S."/>
            <person name="Olender T."/>
            <person name="Lancet D."/>
            <person name="Smit A.F."/>
            <person name="Hubley R."/>
            <person name="Konkel M.K."/>
            <person name="Walker J.A."/>
            <person name="Batzer M.A."/>
            <person name="Gu W."/>
            <person name="Pollock D.D."/>
            <person name="Chen L."/>
            <person name="Cheng Z."/>
            <person name="Eichler E.E."/>
            <person name="Stapley J."/>
            <person name="Slate J."/>
            <person name="Ekblom R."/>
            <person name="Birkhead T."/>
            <person name="Burke T."/>
            <person name="Burt D."/>
            <person name="Scharff C."/>
            <person name="Adam I."/>
            <person name="Richard H."/>
            <person name="Sultan M."/>
            <person name="Soldatov A."/>
            <person name="Lehrach H."/>
            <person name="Edwards S.V."/>
            <person name="Yang S.P."/>
            <person name="Li X."/>
            <person name="Graves T."/>
            <person name="Fulton L."/>
            <person name="Nelson J."/>
            <person name="Chinwalla A."/>
            <person name="Hou S."/>
            <person name="Mardis E.R."/>
            <person name="Wilson R.K."/>
        </authorList>
    </citation>
    <scope>NUCLEOTIDE SEQUENCE [LARGE SCALE GENOMIC DNA]</scope>
</reference>
<organism evidence="4 5">
    <name type="scientific">Taeniopygia guttata</name>
    <name type="common">Zebra finch</name>
    <name type="synonym">Poephila guttata</name>
    <dbReference type="NCBI Taxonomy" id="59729"/>
    <lineage>
        <taxon>Eukaryota</taxon>
        <taxon>Metazoa</taxon>
        <taxon>Chordata</taxon>
        <taxon>Craniata</taxon>
        <taxon>Vertebrata</taxon>
        <taxon>Euteleostomi</taxon>
        <taxon>Archelosauria</taxon>
        <taxon>Archosauria</taxon>
        <taxon>Dinosauria</taxon>
        <taxon>Saurischia</taxon>
        <taxon>Theropoda</taxon>
        <taxon>Coelurosauria</taxon>
        <taxon>Aves</taxon>
        <taxon>Neognathae</taxon>
        <taxon>Neoaves</taxon>
        <taxon>Telluraves</taxon>
        <taxon>Australaves</taxon>
        <taxon>Passeriformes</taxon>
        <taxon>Passeroidea</taxon>
        <taxon>Estrildidae</taxon>
        <taxon>Estrildinae</taxon>
        <taxon>Taeniopygia</taxon>
    </lineage>
</organism>
<dbReference type="InterPro" id="IPR011992">
    <property type="entry name" value="EF-hand-dom_pair"/>
</dbReference>